<accession>A0AAW1ML15</accession>
<comment type="caution">
    <text evidence="6">The sequence shown here is derived from an EMBL/GenBank/DDBJ whole genome shotgun (WGS) entry which is preliminary data.</text>
</comment>
<dbReference type="Pfam" id="PF05470">
    <property type="entry name" value="eIF-3c_N"/>
    <property type="match status" value="1"/>
</dbReference>
<dbReference type="Proteomes" id="UP001458880">
    <property type="component" value="Unassembled WGS sequence"/>
</dbReference>
<organism evidence="6 7">
    <name type="scientific">Popillia japonica</name>
    <name type="common">Japanese beetle</name>
    <dbReference type="NCBI Taxonomy" id="7064"/>
    <lineage>
        <taxon>Eukaryota</taxon>
        <taxon>Metazoa</taxon>
        <taxon>Ecdysozoa</taxon>
        <taxon>Arthropoda</taxon>
        <taxon>Hexapoda</taxon>
        <taxon>Insecta</taxon>
        <taxon>Pterygota</taxon>
        <taxon>Neoptera</taxon>
        <taxon>Endopterygota</taxon>
        <taxon>Coleoptera</taxon>
        <taxon>Polyphaga</taxon>
        <taxon>Scarabaeiformia</taxon>
        <taxon>Scarabaeidae</taxon>
        <taxon>Rutelinae</taxon>
        <taxon>Popillia</taxon>
    </lineage>
</organism>
<evidence type="ECO:0000256" key="3">
    <source>
        <dbReference type="ARBA" id="ARBA00022917"/>
    </source>
</evidence>
<evidence type="ECO:0000313" key="7">
    <source>
        <dbReference type="Proteomes" id="UP001458880"/>
    </source>
</evidence>
<dbReference type="InterPro" id="IPR027516">
    <property type="entry name" value="EIF3C"/>
</dbReference>
<proteinExistence type="predicted"/>
<keyword evidence="7" id="KW-1185">Reference proteome</keyword>
<gene>
    <name evidence="6" type="ORF">QE152_g5930</name>
</gene>
<evidence type="ECO:0000313" key="6">
    <source>
        <dbReference type="EMBL" id="KAK9746763.1"/>
    </source>
</evidence>
<keyword evidence="1" id="KW-0963">Cytoplasm</keyword>
<name>A0AAW1ML15_POPJA</name>
<feature type="compositionally biased region" description="Acidic residues" evidence="4">
    <location>
        <begin position="10"/>
        <end position="19"/>
    </location>
</feature>
<dbReference type="GO" id="GO:0031369">
    <property type="term" value="F:translation initiation factor binding"/>
    <property type="evidence" value="ECO:0007669"/>
    <property type="project" value="InterPro"/>
</dbReference>
<protein>
    <submittedName>
        <fullName evidence="6">Eukaryotic translation initiation factor 3 subunit 8 N-terminus</fullName>
    </submittedName>
</protein>
<feature type="domain" description="Eukaryotic translation initiation factor 3 subunit C N-terminal" evidence="5">
    <location>
        <begin position="31"/>
        <end position="88"/>
    </location>
</feature>
<dbReference type="AlphaFoldDB" id="A0AAW1ML15"/>
<evidence type="ECO:0000256" key="1">
    <source>
        <dbReference type="ARBA" id="ARBA00022490"/>
    </source>
</evidence>
<dbReference type="GO" id="GO:0003743">
    <property type="term" value="F:translation initiation factor activity"/>
    <property type="evidence" value="ECO:0007669"/>
    <property type="project" value="UniProtKB-KW"/>
</dbReference>
<evidence type="ECO:0000256" key="2">
    <source>
        <dbReference type="ARBA" id="ARBA00022540"/>
    </source>
</evidence>
<dbReference type="InterPro" id="IPR008905">
    <property type="entry name" value="EIF3C_N_dom"/>
</dbReference>
<dbReference type="EMBL" id="JASPKY010000038">
    <property type="protein sequence ID" value="KAK9746763.1"/>
    <property type="molecule type" value="Genomic_DNA"/>
</dbReference>
<dbReference type="GO" id="GO:0003723">
    <property type="term" value="F:RNA binding"/>
    <property type="evidence" value="ECO:0007669"/>
    <property type="project" value="InterPro"/>
</dbReference>
<evidence type="ECO:0000256" key="4">
    <source>
        <dbReference type="SAM" id="MobiDB-lite"/>
    </source>
</evidence>
<dbReference type="PANTHER" id="PTHR13937">
    <property type="entry name" value="EUKARYOTIC TRANSLATION INITATION FACTOR 3, SUBUNIT 8 EIF3S8 -RELATED"/>
    <property type="match status" value="1"/>
</dbReference>
<keyword evidence="3" id="KW-0648">Protein biosynthesis</keyword>
<sequence length="105" mass="12431">MSRFFAGSDSDSDSSSEEEQIQRAPIPTYTFSDDEEEVKRVVRSMKEKRYEELTNIIKQIRNYKKIKDMSCMLNSFEELQKAFMKAAPVIVLLRKRKMDKHRGFI</sequence>
<feature type="region of interest" description="Disordered" evidence="4">
    <location>
        <begin position="1"/>
        <end position="28"/>
    </location>
</feature>
<dbReference type="GO" id="GO:0005852">
    <property type="term" value="C:eukaryotic translation initiation factor 3 complex"/>
    <property type="evidence" value="ECO:0007669"/>
    <property type="project" value="InterPro"/>
</dbReference>
<keyword evidence="2 6" id="KW-0396">Initiation factor</keyword>
<dbReference type="PANTHER" id="PTHR13937:SF0">
    <property type="entry name" value="EUKARYOTIC TRANSLATION INITIATION FACTOR 3 SUBUNIT C-RELATED"/>
    <property type="match status" value="1"/>
</dbReference>
<evidence type="ECO:0000259" key="5">
    <source>
        <dbReference type="Pfam" id="PF05470"/>
    </source>
</evidence>
<reference evidence="6 7" key="1">
    <citation type="journal article" date="2024" name="BMC Genomics">
        <title>De novo assembly and annotation of Popillia japonica's genome with initial clues to its potential as an invasive pest.</title>
        <authorList>
            <person name="Cucini C."/>
            <person name="Boschi S."/>
            <person name="Funari R."/>
            <person name="Cardaioli E."/>
            <person name="Iannotti N."/>
            <person name="Marturano G."/>
            <person name="Paoli F."/>
            <person name="Bruttini M."/>
            <person name="Carapelli A."/>
            <person name="Frati F."/>
            <person name="Nardi F."/>
        </authorList>
    </citation>
    <scope>NUCLEOTIDE SEQUENCE [LARGE SCALE GENOMIC DNA]</scope>
    <source>
        <strain evidence="6">DMR45628</strain>
    </source>
</reference>